<dbReference type="Pfam" id="PF04542">
    <property type="entry name" value="Sigma70_r2"/>
    <property type="match status" value="1"/>
</dbReference>
<evidence type="ECO:0000313" key="10">
    <source>
        <dbReference type="Proteomes" id="UP000320776"/>
    </source>
</evidence>
<dbReference type="PANTHER" id="PTHR43133:SF8">
    <property type="entry name" value="RNA POLYMERASE SIGMA FACTOR HI_1459-RELATED"/>
    <property type="match status" value="1"/>
</dbReference>
<keyword evidence="10" id="KW-1185">Reference proteome</keyword>
<dbReference type="InterPro" id="IPR013324">
    <property type="entry name" value="RNA_pol_sigma_r3/r4-like"/>
</dbReference>
<dbReference type="Pfam" id="PF04545">
    <property type="entry name" value="Sigma70_r4"/>
    <property type="match status" value="1"/>
</dbReference>
<dbReference type="InterPro" id="IPR007630">
    <property type="entry name" value="RNA_pol_sigma70_r4"/>
</dbReference>
<dbReference type="NCBIfam" id="TIGR02937">
    <property type="entry name" value="sigma70-ECF"/>
    <property type="match status" value="1"/>
</dbReference>
<keyword evidence="5 6" id="KW-0804">Transcription</keyword>
<evidence type="ECO:0000256" key="2">
    <source>
        <dbReference type="ARBA" id="ARBA00023015"/>
    </source>
</evidence>
<dbReference type="InterPro" id="IPR039425">
    <property type="entry name" value="RNA_pol_sigma-70-like"/>
</dbReference>
<dbReference type="CDD" id="cd06171">
    <property type="entry name" value="Sigma70_r4"/>
    <property type="match status" value="1"/>
</dbReference>
<evidence type="ECO:0000256" key="6">
    <source>
        <dbReference type="RuleBase" id="RU000716"/>
    </source>
</evidence>
<dbReference type="InterPro" id="IPR007627">
    <property type="entry name" value="RNA_pol_sigma70_r2"/>
</dbReference>
<dbReference type="AlphaFoldDB" id="A0A517DXQ0"/>
<dbReference type="PANTHER" id="PTHR43133">
    <property type="entry name" value="RNA POLYMERASE ECF-TYPE SIGMA FACTO"/>
    <property type="match status" value="1"/>
</dbReference>
<dbReference type="PROSITE" id="PS01063">
    <property type="entry name" value="SIGMA70_ECF"/>
    <property type="match status" value="1"/>
</dbReference>
<accession>A0A517DXQ0</accession>
<comment type="similarity">
    <text evidence="1 6">Belongs to the sigma-70 factor family. ECF subfamily.</text>
</comment>
<dbReference type="OrthoDB" id="9784984at2"/>
<reference evidence="9 10" key="1">
    <citation type="submission" date="2019-02" db="EMBL/GenBank/DDBJ databases">
        <title>Closed genome of Sporomusa termitida DSM 4440.</title>
        <authorList>
            <person name="Poehlein A."/>
            <person name="Daniel R."/>
        </authorList>
    </citation>
    <scope>NUCLEOTIDE SEQUENCE [LARGE SCALE GENOMIC DNA]</scope>
    <source>
        <strain evidence="9 10">DSM 4440</strain>
    </source>
</reference>
<dbReference type="GO" id="GO:0016987">
    <property type="term" value="F:sigma factor activity"/>
    <property type="evidence" value="ECO:0007669"/>
    <property type="project" value="UniProtKB-KW"/>
</dbReference>
<evidence type="ECO:0000313" key="9">
    <source>
        <dbReference type="EMBL" id="QDR82140.1"/>
    </source>
</evidence>
<evidence type="ECO:0000259" key="8">
    <source>
        <dbReference type="Pfam" id="PF04545"/>
    </source>
</evidence>
<feature type="domain" description="RNA polymerase sigma-70 region 4" evidence="8">
    <location>
        <begin position="129"/>
        <end position="178"/>
    </location>
</feature>
<dbReference type="InterPro" id="IPR000838">
    <property type="entry name" value="RNA_pol_sigma70_ECF_CS"/>
</dbReference>
<dbReference type="SUPFAM" id="SSF88946">
    <property type="entry name" value="Sigma2 domain of RNA polymerase sigma factors"/>
    <property type="match status" value="1"/>
</dbReference>
<dbReference type="KEGG" id="sted:SPTER_35610"/>
<evidence type="ECO:0000256" key="5">
    <source>
        <dbReference type="ARBA" id="ARBA00023163"/>
    </source>
</evidence>
<dbReference type="Proteomes" id="UP000320776">
    <property type="component" value="Chromosome"/>
</dbReference>
<name>A0A517DXQ0_9FIRM</name>
<protein>
    <recommendedName>
        <fullName evidence="6">RNA polymerase sigma factor</fullName>
    </recommendedName>
</protein>
<dbReference type="Gene3D" id="1.10.1740.10">
    <property type="match status" value="1"/>
</dbReference>
<sequence length="195" mass="21813">MVSENENFIIAQAREGDRAALNALVSSHWPAIYRLALAKTSNPEDAQEIAQDTFLRALAALPRYKETNATFKTYLSRITLNLIIDHYRRRGRAPQVVDIADYNEPIIDPDSRPEEAVLNTERRQEVLCLLARLPDEQRQVIELRIVRGLAVADAARIMGKSGAAVKMLQQRALKKLKELFTEQGITGGEAGAGQY</sequence>
<dbReference type="InterPro" id="IPR014284">
    <property type="entry name" value="RNA_pol_sigma-70_dom"/>
</dbReference>
<dbReference type="InterPro" id="IPR036388">
    <property type="entry name" value="WH-like_DNA-bd_sf"/>
</dbReference>
<dbReference type="InterPro" id="IPR013325">
    <property type="entry name" value="RNA_pol_sigma_r2"/>
</dbReference>
<dbReference type="Gene3D" id="1.10.10.10">
    <property type="entry name" value="Winged helix-like DNA-binding domain superfamily/Winged helix DNA-binding domain"/>
    <property type="match status" value="1"/>
</dbReference>
<proteinExistence type="inferred from homology"/>
<dbReference type="RefSeq" id="WP_144351561.1">
    <property type="nucleotide sequence ID" value="NZ_CP036259.1"/>
</dbReference>
<feature type="domain" description="RNA polymerase sigma-70 region 2" evidence="7">
    <location>
        <begin position="24"/>
        <end position="92"/>
    </location>
</feature>
<evidence type="ECO:0000259" key="7">
    <source>
        <dbReference type="Pfam" id="PF04542"/>
    </source>
</evidence>
<dbReference type="EMBL" id="CP036259">
    <property type="protein sequence ID" value="QDR82140.1"/>
    <property type="molecule type" value="Genomic_DNA"/>
</dbReference>
<evidence type="ECO:0000256" key="4">
    <source>
        <dbReference type="ARBA" id="ARBA00023125"/>
    </source>
</evidence>
<dbReference type="SUPFAM" id="SSF88659">
    <property type="entry name" value="Sigma3 and sigma4 domains of RNA polymerase sigma factors"/>
    <property type="match status" value="1"/>
</dbReference>
<keyword evidence="4 6" id="KW-0238">DNA-binding</keyword>
<keyword evidence="2 6" id="KW-0805">Transcription regulation</keyword>
<evidence type="ECO:0000256" key="1">
    <source>
        <dbReference type="ARBA" id="ARBA00010641"/>
    </source>
</evidence>
<gene>
    <name evidence="9" type="primary">sigD_2</name>
    <name evidence="9" type="ORF">SPTER_35610</name>
</gene>
<evidence type="ECO:0000256" key="3">
    <source>
        <dbReference type="ARBA" id="ARBA00023082"/>
    </source>
</evidence>
<dbReference type="GO" id="GO:0006352">
    <property type="term" value="P:DNA-templated transcription initiation"/>
    <property type="evidence" value="ECO:0007669"/>
    <property type="project" value="InterPro"/>
</dbReference>
<organism evidence="9 10">
    <name type="scientific">Sporomusa termitida</name>
    <dbReference type="NCBI Taxonomy" id="2377"/>
    <lineage>
        <taxon>Bacteria</taxon>
        <taxon>Bacillati</taxon>
        <taxon>Bacillota</taxon>
        <taxon>Negativicutes</taxon>
        <taxon>Selenomonadales</taxon>
        <taxon>Sporomusaceae</taxon>
        <taxon>Sporomusa</taxon>
    </lineage>
</organism>
<keyword evidence="3 6" id="KW-0731">Sigma factor</keyword>
<dbReference type="GO" id="GO:0003677">
    <property type="term" value="F:DNA binding"/>
    <property type="evidence" value="ECO:0007669"/>
    <property type="project" value="UniProtKB-KW"/>
</dbReference>